<reference evidence="7 8" key="2">
    <citation type="submission" date="2018-11" db="EMBL/GenBank/DDBJ databases">
        <authorList>
            <consortium name="Pathogen Informatics"/>
        </authorList>
    </citation>
    <scope>NUCLEOTIDE SEQUENCE [LARGE SCALE GENOMIC DNA]</scope>
</reference>
<gene>
    <name evidence="7" type="ORF">HDID_LOCUS1838</name>
</gene>
<dbReference type="InterPro" id="IPR001353">
    <property type="entry name" value="Proteasome_sua/b"/>
</dbReference>
<comment type="subcellular location">
    <subcellularLocation>
        <location evidence="1">Nucleus</location>
    </subcellularLocation>
</comment>
<dbReference type="STRING" id="6216.A0A0R3SBI3"/>
<organism evidence="9">
    <name type="scientific">Hymenolepis diminuta</name>
    <name type="common">Rat tapeworm</name>
    <dbReference type="NCBI Taxonomy" id="6216"/>
    <lineage>
        <taxon>Eukaryota</taxon>
        <taxon>Metazoa</taxon>
        <taxon>Spiralia</taxon>
        <taxon>Lophotrochozoa</taxon>
        <taxon>Platyhelminthes</taxon>
        <taxon>Cestoda</taxon>
        <taxon>Eucestoda</taxon>
        <taxon>Cyclophyllidea</taxon>
        <taxon>Hymenolepididae</taxon>
        <taxon>Hymenolepis</taxon>
    </lineage>
</organism>
<reference evidence="9" key="1">
    <citation type="submission" date="2017-02" db="UniProtKB">
        <authorList>
            <consortium name="WormBaseParasite"/>
        </authorList>
    </citation>
    <scope>IDENTIFICATION</scope>
</reference>
<comment type="similarity">
    <text evidence="5">Belongs to the peptidase T1A family.</text>
</comment>
<dbReference type="Pfam" id="PF00227">
    <property type="entry name" value="Proteasome"/>
    <property type="match status" value="1"/>
</dbReference>
<protein>
    <submittedName>
        <fullName evidence="9">Proteasome endopeptidase complex</fullName>
    </submittedName>
</protein>
<dbReference type="InterPro" id="IPR029055">
    <property type="entry name" value="Ntn_hydrolases_N"/>
</dbReference>
<evidence type="ECO:0000313" key="9">
    <source>
        <dbReference type="WBParaSite" id="HDID_0000183701-mRNA-1"/>
    </source>
</evidence>
<keyword evidence="4" id="KW-0539">Nucleus</keyword>
<dbReference type="InterPro" id="IPR050115">
    <property type="entry name" value="Proteasome_alpha"/>
</dbReference>
<dbReference type="GO" id="GO:0019773">
    <property type="term" value="C:proteasome core complex, alpha-subunit complex"/>
    <property type="evidence" value="ECO:0007669"/>
    <property type="project" value="UniProtKB-UniRule"/>
</dbReference>
<dbReference type="PROSITE" id="PS00854">
    <property type="entry name" value="PROTEASOME_BETA_1"/>
    <property type="match status" value="1"/>
</dbReference>
<evidence type="ECO:0000256" key="6">
    <source>
        <dbReference type="SAM" id="MobiDB-lite"/>
    </source>
</evidence>
<name>A0A0R3SBI3_HYMDI</name>
<dbReference type="InterPro" id="IPR019141">
    <property type="entry name" value="DUF2045"/>
</dbReference>
<dbReference type="PROSITE" id="PS51475">
    <property type="entry name" value="PROTEASOME_ALPHA_2"/>
    <property type="match status" value="1"/>
</dbReference>
<feature type="region of interest" description="Disordered" evidence="6">
    <location>
        <begin position="239"/>
        <end position="278"/>
    </location>
</feature>
<dbReference type="Proteomes" id="UP000274504">
    <property type="component" value="Unassembled WGS sequence"/>
</dbReference>
<evidence type="ECO:0000313" key="8">
    <source>
        <dbReference type="Proteomes" id="UP000274504"/>
    </source>
</evidence>
<accession>A0A0R3SBI3</accession>
<dbReference type="Gene3D" id="3.60.20.10">
    <property type="entry name" value="Glutamine Phosphoribosylpyrophosphate, subunit 1, domain 1"/>
    <property type="match status" value="1"/>
</dbReference>
<dbReference type="Pfam" id="PF09741">
    <property type="entry name" value="DUF2045"/>
    <property type="match status" value="1"/>
</dbReference>
<dbReference type="OrthoDB" id="431557at2759"/>
<dbReference type="GO" id="GO:0005634">
    <property type="term" value="C:nucleus"/>
    <property type="evidence" value="ECO:0007669"/>
    <property type="project" value="UniProtKB-SubCell"/>
</dbReference>
<dbReference type="InterPro" id="IPR023332">
    <property type="entry name" value="Proteasome_alpha-type"/>
</dbReference>
<keyword evidence="2" id="KW-0963">Cytoplasm</keyword>
<dbReference type="EMBL" id="UYSG01000384">
    <property type="protein sequence ID" value="VDL19299.1"/>
    <property type="molecule type" value="Genomic_DNA"/>
</dbReference>
<evidence type="ECO:0000256" key="5">
    <source>
        <dbReference type="PROSITE-ProRule" id="PRU00808"/>
    </source>
</evidence>
<evidence type="ECO:0000256" key="2">
    <source>
        <dbReference type="ARBA" id="ARBA00022490"/>
    </source>
</evidence>
<proteinExistence type="inferred from homology"/>
<dbReference type="PANTHER" id="PTHR11599">
    <property type="entry name" value="PROTEASOME SUBUNIT ALPHA/BETA"/>
    <property type="match status" value="1"/>
</dbReference>
<evidence type="ECO:0000256" key="3">
    <source>
        <dbReference type="ARBA" id="ARBA00022942"/>
    </source>
</evidence>
<dbReference type="SUPFAM" id="SSF56235">
    <property type="entry name" value="N-terminal nucleophile aminohydrolases (Ntn hydrolases)"/>
    <property type="match status" value="1"/>
</dbReference>
<keyword evidence="3 5" id="KW-0647">Proteasome</keyword>
<evidence type="ECO:0000256" key="1">
    <source>
        <dbReference type="ARBA" id="ARBA00004123"/>
    </source>
</evidence>
<dbReference type="AlphaFoldDB" id="A0A0R3SBI3"/>
<sequence length="600" mass="66837">MEILKKKSLVVYASPSYRPMDSKGTQETIVYPHIVFPIDNFEEVFECCVLRDSECLCVELTAYDRSGALQGVLFEGVVRYSVLKGAHDVSMCSRGSWRFTPMKTVSGMLGGTLGDLYSYKGSPRTFVRMLARRSEGIAEVTIQQEPEATIPPNVPATSISRHYRRLSTASNISIETDENIRPEELIGKRRLSNISYRSATSSPLHGALFYSGSCALSGSSNFGSRRGSATSQIHQLVTGEGSGKALRRRQFPSTKMGPISGPYRKARSDSDNLNSSPLDRFRPTKNCIEIDSSTFEDEFDDQPLVTSPTIETKVEETVSRQATFGQAWQWFKERRRITSPPIRAAVTYISVPWYLIISGRLYQVEYAIEAVGHAPTCIGIIAKDGIVLAGEKRFINKLLDESAFSEKIFRISDDIACAVAGITADATVLIQEMRLIAQRYFLAYQEPIPVEQLVSHICDLQHGYTMYGGRRPFGVSMLFVGWDKQYGYQLYQNDPSGNFLGWKATCIGSNSSAASSILEADYSPECTSEEAVKLCVKVLYKAMTMSKLTSDKLEIGLLQRKDDKTYIKIYPQSEVDVLIKEAEIAYPKTSDSSSKDSEKK</sequence>
<evidence type="ECO:0000256" key="4">
    <source>
        <dbReference type="ARBA" id="ARBA00023242"/>
    </source>
</evidence>
<dbReference type="WBParaSite" id="HDID_0000183701-mRNA-1">
    <property type="protein sequence ID" value="HDID_0000183701-mRNA-1"/>
    <property type="gene ID" value="HDID_0000183701"/>
</dbReference>
<evidence type="ECO:0000313" key="7">
    <source>
        <dbReference type="EMBL" id="VDL19299.1"/>
    </source>
</evidence>
<dbReference type="InterPro" id="IPR016050">
    <property type="entry name" value="Proteasome_bsu_CS"/>
</dbReference>
<dbReference type="GO" id="GO:0051603">
    <property type="term" value="P:proteolysis involved in protein catabolic process"/>
    <property type="evidence" value="ECO:0007669"/>
    <property type="project" value="InterPro"/>
</dbReference>